<evidence type="ECO:0000256" key="3">
    <source>
        <dbReference type="ARBA" id="ARBA00023136"/>
    </source>
</evidence>
<comment type="similarity">
    <text evidence="5">Belongs to the Psb28 family.</text>
</comment>
<evidence type="ECO:0000256" key="5">
    <source>
        <dbReference type="RuleBase" id="RU003509"/>
    </source>
</evidence>
<dbReference type="AlphaFoldDB" id="A0A0C1UQ27"/>
<dbReference type="EMBL" id="JTHE02000003">
    <property type="protein sequence ID" value="NEV67731.1"/>
    <property type="molecule type" value="Genomic_DNA"/>
</dbReference>
<keyword evidence="3" id="KW-0472">Membrane</keyword>
<dbReference type="GO" id="GO:0015979">
    <property type="term" value="P:photosynthesis"/>
    <property type="evidence" value="ECO:0007669"/>
    <property type="project" value="UniProtKB-KW"/>
</dbReference>
<dbReference type="Gene3D" id="2.40.30.220">
    <property type="entry name" value="Photosystem II Psb28"/>
    <property type="match status" value="1"/>
</dbReference>
<reference evidence="6" key="2">
    <citation type="journal article" date="2015" name="Genome Announc.">
        <title>Draft Genome Sequence of Filamentous Marine Cyanobacterium Lyngbya confervoides Strain BDU141951.</title>
        <authorList>
            <person name="Chandrababunaidu M.M."/>
            <person name="Sen D."/>
            <person name="Tripathy S."/>
        </authorList>
    </citation>
    <scope>NUCLEOTIDE SEQUENCE</scope>
    <source>
        <strain evidence="6">BDU141951</strain>
    </source>
</reference>
<dbReference type="Pfam" id="PF03912">
    <property type="entry name" value="Psb28"/>
    <property type="match status" value="1"/>
</dbReference>
<keyword evidence="4 5" id="KW-0604">Photosystem II</keyword>
<name>A0A0C1UQ27_9CYAN</name>
<organism evidence="6">
    <name type="scientific">Lyngbya confervoides BDU141951</name>
    <dbReference type="NCBI Taxonomy" id="1574623"/>
    <lineage>
        <taxon>Bacteria</taxon>
        <taxon>Bacillati</taxon>
        <taxon>Cyanobacteriota</taxon>
        <taxon>Cyanophyceae</taxon>
        <taxon>Oscillatoriophycideae</taxon>
        <taxon>Oscillatoriales</taxon>
        <taxon>Microcoleaceae</taxon>
        <taxon>Lyngbya</taxon>
    </lineage>
</organism>
<dbReference type="NCBIfam" id="TIGR03047">
    <property type="entry name" value="PS_II_psb28"/>
    <property type="match status" value="1"/>
</dbReference>
<dbReference type="InterPro" id="IPR038676">
    <property type="entry name" value="Psb28_c1_sf"/>
</dbReference>
<protein>
    <recommendedName>
        <fullName evidence="5">Photosystem II reaction center Psb28 protein</fullName>
    </recommendedName>
</protein>
<proteinExistence type="inferred from homology"/>
<comment type="caution">
    <text evidence="6">The sequence shown here is derived from an EMBL/GenBank/DDBJ whole genome shotgun (WGS) entry which is preliminary data.</text>
</comment>
<keyword evidence="2 5" id="KW-0602">Photosynthesis</keyword>
<dbReference type="PANTHER" id="PTHR34963">
    <property type="match status" value="1"/>
</dbReference>
<evidence type="ECO:0000256" key="2">
    <source>
        <dbReference type="ARBA" id="ARBA00022531"/>
    </source>
</evidence>
<reference evidence="6" key="3">
    <citation type="submission" date="2020-02" db="EMBL/GenBank/DDBJ databases">
        <authorList>
            <person name="Sarangi A.N."/>
            <person name="Ghosh S."/>
            <person name="Mukherjee M."/>
            <person name="Tripathy S."/>
        </authorList>
    </citation>
    <scope>NUCLEOTIDE SEQUENCE</scope>
    <source>
        <strain evidence="6">BDU141951</strain>
    </source>
</reference>
<accession>A0A0C1UQ27</accession>
<evidence type="ECO:0000256" key="1">
    <source>
        <dbReference type="ARBA" id="ARBA00004170"/>
    </source>
</evidence>
<sequence length="125" mass="14227">MAVETPTVEFYDGITEEISGVSLRQDQATGDRIVLLLFEQLKAIEQFQSFRSRFSKALKLTDSEGIITIEPSGVKFIFGGPEGDDLKQVECTLTIDREDYWERFMRFMHRYAEANGMAYGEPGQS</sequence>
<evidence type="ECO:0000256" key="4">
    <source>
        <dbReference type="ARBA" id="ARBA00023276"/>
    </source>
</evidence>
<comment type="subcellular location">
    <subcellularLocation>
        <location evidence="1">Membrane</location>
        <topology evidence="1">Peripheral membrane protein</topology>
    </subcellularLocation>
</comment>
<gene>
    <name evidence="6" type="primary">psb28</name>
    <name evidence="6" type="ORF">QQ91_011440</name>
</gene>
<dbReference type="GO" id="GO:0009654">
    <property type="term" value="C:photosystem II oxygen evolving complex"/>
    <property type="evidence" value="ECO:0007669"/>
    <property type="project" value="InterPro"/>
</dbReference>
<dbReference type="InterPro" id="IPR005610">
    <property type="entry name" value="PSII_Psb28_class-1"/>
</dbReference>
<dbReference type="PANTHER" id="PTHR34963:SF2">
    <property type="entry name" value="PHOTOSYSTEM II REACTION CENTER PSB28 PROTEIN, CHLOROPLASTIC"/>
    <property type="match status" value="1"/>
</dbReference>
<reference evidence="6" key="1">
    <citation type="submission" date="2014-11" db="EMBL/GenBank/DDBJ databases">
        <authorList>
            <person name="Malar M.C."/>
            <person name="Sen D."/>
            <person name="Tripathy S."/>
        </authorList>
    </citation>
    <scope>NUCLEOTIDE SEQUENCE</scope>
    <source>
        <strain evidence="6">BDU141951</strain>
    </source>
</reference>
<evidence type="ECO:0000313" key="6">
    <source>
        <dbReference type="EMBL" id="NEV67731.1"/>
    </source>
</evidence>